<protein>
    <submittedName>
        <fullName evidence="1">Uncharacterized protein</fullName>
    </submittedName>
</protein>
<sequence>MEEYLLITNDQNKYDIEQLGEETQELRENIKIVDSQELKKLKKKDLIFHLSDRKYQLQDLLKVENLNICLCPSPIYENVYYDIACFDRYYIEDTEEIIQLLAGFMGAKRCEIKFVSKEEYKAKYENNFEADLNINYTLYAKGEANYKQTDLDKSSNFKELQKNEMRTSENGLSGKLTKEELQKYIEEHHIYIEKLPTSFKSALKAYLKTGEVRGQSVSKKYEKINQDIEKQSIKSGSIKAQIVKLPLNIGTKFDYQKTSNESSLRDCLVEYFIDFGD</sequence>
<dbReference type="AlphaFoldDB" id="A0A7U8BHS6"/>
<proteinExistence type="predicted"/>
<comment type="caution">
    <text evidence="1">The sequence shown here is derived from an EMBL/GenBank/DDBJ whole genome shotgun (WGS) entry which is preliminary data.</text>
</comment>
<gene>
    <name evidence="1" type="ORF">BXA13_04860</name>
</gene>
<organism evidence="1 2">
    <name type="scientific">Campylobacter lari</name>
    <dbReference type="NCBI Taxonomy" id="201"/>
    <lineage>
        <taxon>Bacteria</taxon>
        <taxon>Pseudomonadati</taxon>
        <taxon>Campylobacterota</taxon>
        <taxon>Epsilonproteobacteria</taxon>
        <taxon>Campylobacterales</taxon>
        <taxon>Campylobacteraceae</taxon>
        <taxon>Campylobacter</taxon>
    </lineage>
</organism>
<dbReference type="EMBL" id="AABYWZ010000011">
    <property type="protein sequence ID" value="EAJ5681637.1"/>
    <property type="molecule type" value="Genomic_DNA"/>
</dbReference>
<dbReference type="Proteomes" id="UP000556298">
    <property type="component" value="Unassembled WGS sequence"/>
</dbReference>
<reference evidence="1 2" key="1">
    <citation type="submission" date="2018-05" db="EMBL/GenBank/DDBJ databases">
        <authorList>
            <consortium name="PulseNet: The National Subtyping Network for Foodborne Disease Surveillance"/>
            <person name="Tarr C.L."/>
            <person name="Trees E."/>
            <person name="Katz L.S."/>
            <person name="Carleton-Romer H.A."/>
            <person name="Stroika S."/>
            <person name="Kucerova Z."/>
            <person name="Roache K.F."/>
            <person name="Sabol A.L."/>
            <person name="Besser J."/>
            <person name="Gerner-Smidt P."/>
        </authorList>
    </citation>
    <scope>NUCLEOTIDE SEQUENCE [LARGE SCALE GENOMIC DNA]</scope>
    <source>
        <strain evidence="1 2">2016D-0268</strain>
    </source>
</reference>
<evidence type="ECO:0000313" key="1">
    <source>
        <dbReference type="EMBL" id="EAJ5681637.1"/>
    </source>
</evidence>
<evidence type="ECO:0000313" key="2">
    <source>
        <dbReference type="Proteomes" id="UP000556298"/>
    </source>
</evidence>
<name>A0A7U8BHS6_CAMLA</name>
<accession>A0A7U8BHS6</accession>